<keyword evidence="3" id="KW-1185">Reference proteome</keyword>
<gene>
    <name evidence="2" type="ORF">DPMN_010751</name>
</gene>
<reference evidence="2" key="2">
    <citation type="submission" date="2020-11" db="EMBL/GenBank/DDBJ databases">
        <authorList>
            <person name="McCartney M.A."/>
            <person name="Auch B."/>
            <person name="Kono T."/>
            <person name="Mallez S."/>
            <person name="Becker A."/>
            <person name="Gohl D.M."/>
            <person name="Silverstein K.A.T."/>
            <person name="Koren S."/>
            <person name="Bechman K.B."/>
            <person name="Herman A."/>
            <person name="Abrahante J.E."/>
            <person name="Garbe J."/>
        </authorList>
    </citation>
    <scope>NUCLEOTIDE SEQUENCE</scope>
    <source>
        <strain evidence="2">Duluth1</strain>
        <tissue evidence="2">Whole animal</tissue>
    </source>
</reference>
<dbReference type="Proteomes" id="UP000828390">
    <property type="component" value="Unassembled WGS sequence"/>
</dbReference>
<evidence type="ECO:0000313" key="3">
    <source>
        <dbReference type="Proteomes" id="UP000828390"/>
    </source>
</evidence>
<feature type="chain" id="PRO_5039220082" evidence="1">
    <location>
        <begin position="22"/>
        <end position="126"/>
    </location>
</feature>
<evidence type="ECO:0000313" key="2">
    <source>
        <dbReference type="EMBL" id="KAH3886738.1"/>
    </source>
</evidence>
<accession>A0A9D4S1A8</accession>
<name>A0A9D4S1A8_DREPO</name>
<keyword evidence="1" id="KW-0732">Signal</keyword>
<protein>
    <submittedName>
        <fullName evidence="2">Uncharacterized protein</fullName>
    </submittedName>
</protein>
<evidence type="ECO:0000256" key="1">
    <source>
        <dbReference type="SAM" id="SignalP"/>
    </source>
</evidence>
<organism evidence="2 3">
    <name type="scientific">Dreissena polymorpha</name>
    <name type="common">Zebra mussel</name>
    <name type="synonym">Mytilus polymorpha</name>
    <dbReference type="NCBI Taxonomy" id="45954"/>
    <lineage>
        <taxon>Eukaryota</taxon>
        <taxon>Metazoa</taxon>
        <taxon>Spiralia</taxon>
        <taxon>Lophotrochozoa</taxon>
        <taxon>Mollusca</taxon>
        <taxon>Bivalvia</taxon>
        <taxon>Autobranchia</taxon>
        <taxon>Heteroconchia</taxon>
        <taxon>Euheterodonta</taxon>
        <taxon>Imparidentia</taxon>
        <taxon>Neoheterodontei</taxon>
        <taxon>Myida</taxon>
        <taxon>Dreissenoidea</taxon>
        <taxon>Dreissenidae</taxon>
        <taxon>Dreissena</taxon>
    </lineage>
</organism>
<feature type="signal peptide" evidence="1">
    <location>
        <begin position="1"/>
        <end position="21"/>
    </location>
</feature>
<proteinExistence type="predicted"/>
<sequence length="126" mass="14302">MFFTSILVICTYCAFSFNVRGAIISACFDWEVMVGRSDFEKAATLTLKQKCKGTFEVLLHKVPLPPLGLFERFEEFWNKHVSQIVFAWIFVDFDAHGRWKADSPEADDLWLIGACVRLLTGAGDSD</sequence>
<dbReference type="AlphaFoldDB" id="A0A9D4S1A8"/>
<dbReference type="EMBL" id="JAIWYP010000001">
    <property type="protein sequence ID" value="KAH3886738.1"/>
    <property type="molecule type" value="Genomic_DNA"/>
</dbReference>
<comment type="caution">
    <text evidence="2">The sequence shown here is derived from an EMBL/GenBank/DDBJ whole genome shotgun (WGS) entry which is preliminary data.</text>
</comment>
<reference evidence="2" key="1">
    <citation type="journal article" date="2019" name="bioRxiv">
        <title>The Genome of the Zebra Mussel, Dreissena polymorpha: A Resource for Invasive Species Research.</title>
        <authorList>
            <person name="McCartney M.A."/>
            <person name="Auch B."/>
            <person name="Kono T."/>
            <person name="Mallez S."/>
            <person name="Zhang Y."/>
            <person name="Obille A."/>
            <person name="Becker A."/>
            <person name="Abrahante J.E."/>
            <person name="Garbe J."/>
            <person name="Badalamenti J.P."/>
            <person name="Herman A."/>
            <person name="Mangelson H."/>
            <person name="Liachko I."/>
            <person name="Sullivan S."/>
            <person name="Sone E.D."/>
            <person name="Koren S."/>
            <person name="Silverstein K.A.T."/>
            <person name="Beckman K.B."/>
            <person name="Gohl D.M."/>
        </authorList>
    </citation>
    <scope>NUCLEOTIDE SEQUENCE</scope>
    <source>
        <strain evidence="2">Duluth1</strain>
        <tissue evidence="2">Whole animal</tissue>
    </source>
</reference>